<feature type="domain" description="CCR4-Not complex component Not N-terminal" evidence="19">
    <location>
        <begin position="5"/>
        <end position="228"/>
    </location>
</feature>
<proteinExistence type="inferred from homology"/>
<feature type="region of interest" description="Disordered" evidence="18">
    <location>
        <begin position="296"/>
        <end position="326"/>
    </location>
</feature>
<keyword evidence="17" id="KW-0175">Coiled coil</keyword>
<name>A0A7N6B0R7_ANATE</name>
<evidence type="ECO:0000259" key="20">
    <source>
        <dbReference type="Pfam" id="PF04153"/>
    </source>
</evidence>
<evidence type="ECO:0000256" key="3">
    <source>
        <dbReference type="ARBA" id="ARBA00007682"/>
    </source>
</evidence>
<evidence type="ECO:0000256" key="10">
    <source>
        <dbReference type="ARBA" id="ARBA00023158"/>
    </source>
</evidence>
<dbReference type="InterPro" id="IPR040168">
    <property type="entry name" value="Not2/3/5"/>
</dbReference>
<comment type="subunit">
    <text evidence="15">Component of the CCR4-NOT complex; distinct complexes seem to exist that differ in the participation of probably mutually exclusive catalytic subunits. In the complex interacts directly with CNOT2. Interacts with TIP120B and NANOS2. Interacts with EBF1. Interacts in an RNA-independent manner with BICC1 (via KH domains).</text>
</comment>
<protein>
    <recommendedName>
        <fullName evidence="13">CCR4-NOT transcription complex subunit 3</fullName>
    </recommendedName>
    <alternativeName>
        <fullName evidence="14">CCR4-associated factor 3</fullName>
    </alternativeName>
</protein>
<evidence type="ECO:0000256" key="5">
    <source>
        <dbReference type="ARBA" id="ARBA00022490"/>
    </source>
</evidence>
<reference evidence="21" key="1">
    <citation type="submission" date="2021-04" db="EMBL/GenBank/DDBJ databases">
        <authorList>
            <consortium name="Wellcome Sanger Institute Data Sharing"/>
        </authorList>
    </citation>
    <scope>NUCLEOTIDE SEQUENCE [LARGE SCALE GENOMIC DNA]</scope>
</reference>
<evidence type="ECO:0000256" key="16">
    <source>
        <dbReference type="PIRNR" id="PIRNR005290"/>
    </source>
</evidence>
<dbReference type="InterPro" id="IPR012270">
    <property type="entry name" value="CCR4-NOT_su3/5"/>
</dbReference>
<dbReference type="GO" id="GO:0030015">
    <property type="term" value="C:CCR4-NOT core complex"/>
    <property type="evidence" value="ECO:0007669"/>
    <property type="project" value="UniProtKB-UniRule"/>
</dbReference>
<keyword evidence="22" id="KW-1185">Reference proteome</keyword>
<reference evidence="21" key="3">
    <citation type="submission" date="2025-09" db="UniProtKB">
        <authorList>
            <consortium name="Ensembl"/>
        </authorList>
    </citation>
    <scope>IDENTIFICATION</scope>
</reference>
<dbReference type="GO" id="GO:0005829">
    <property type="term" value="C:cytosol"/>
    <property type="evidence" value="ECO:0007669"/>
    <property type="project" value="UniProtKB-ARBA"/>
</dbReference>
<evidence type="ECO:0000256" key="11">
    <source>
        <dbReference type="ARBA" id="ARBA00023163"/>
    </source>
</evidence>
<reference evidence="21" key="2">
    <citation type="submission" date="2025-08" db="UniProtKB">
        <authorList>
            <consortium name="Ensembl"/>
        </authorList>
    </citation>
    <scope>IDENTIFICATION</scope>
</reference>
<evidence type="ECO:0000256" key="9">
    <source>
        <dbReference type="ARBA" id="ARBA00023015"/>
    </source>
</evidence>
<keyword evidence="10" id="KW-0943">RNA-mediated gene silencing</keyword>
<dbReference type="PIRSF" id="PIRSF005290">
    <property type="entry name" value="NOT_su_3_5"/>
    <property type="match status" value="1"/>
</dbReference>
<evidence type="ECO:0000256" key="13">
    <source>
        <dbReference type="ARBA" id="ARBA00071433"/>
    </source>
</evidence>
<dbReference type="AlphaFoldDB" id="A0A7N6B0R7"/>
<evidence type="ECO:0000256" key="17">
    <source>
        <dbReference type="SAM" id="Coils"/>
    </source>
</evidence>
<dbReference type="Pfam" id="PF04065">
    <property type="entry name" value="Not3"/>
    <property type="match status" value="1"/>
</dbReference>
<organism evidence="21 22">
    <name type="scientific">Anabas testudineus</name>
    <name type="common">Climbing perch</name>
    <name type="synonym">Anthias testudineus</name>
    <dbReference type="NCBI Taxonomy" id="64144"/>
    <lineage>
        <taxon>Eukaryota</taxon>
        <taxon>Metazoa</taxon>
        <taxon>Chordata</taxon>
        <taxon>Craniata</taxon>
        <taxon>Vertebrata</taxon>
        <taxon>Euteleostomi</taxon>
        <taxon>Actinopterygii</taxon>
        <taxon>Neopterygii</taxon>
        <taxon>Teleostei</taxon>
        <taxon>Neoteleostei</taxon>
        <taxon>Acanthomorphata</taxon>
        <taxon>Anabantaria</taxon>
        <taxon>Anabantiformes</taxon>
        <taxon>Anabantoidei</taxon>
        <taxon>Anabantidae</taxon>
        <taxon>Anabas</taxon>
    </lineage>
</organism>
<evidence type="ECO:0000256" key="2">
    <source>
        <dbReference type="ARBA" id="ARBA00004201"/>
    </source>
</evidence>
<dbReference type="FunFam" id="2.30.30.1020:FF:000002">
    <property type="entry name" value="CCR4-NOT transcription complex subunit 3"/>
    <property type="match status" value="1"/>
</dbReference>
<keyword evidence="7" id="KW-0597">Phosphoprotein</keyword>
<evidence type="ECO:0000256" key="12">
    <source>
        <dbReference type="ARBA" id="ARBA00023242"/>
    </source>
</evidence>
<dbReference type="PANTHER" id="PTHR23326">
    <property type="entry name" value="CCR4 NOT-RELATED"/>
    <property type="match status" value="1"/>
</dbReference>
<keyword evidence="12 16" id="KW-0539">Nucleus</keyword>
<dbReference type="GO" id="GO:0005634">
    <property type="term" value="C:nucleus"/>
    <property type="evidence" value="ECO:0007669"/>
    <property type="project" value="UniProtKB-SubCell"/>
</dbReference>
<evidence type="ECO:0000256" key="18">
    <source>
        <dbReference type="SAM" id="MobiDB-lite"/>
    </source>
</evidence>
<sequence length="595" mass="67358">HYDKREIDRCLKKVGEGVEQFEDIWQKLHNAANANQKEKYEADLKKEIKKLQRLRDQIKTWVASNEIKDKRQLVENRKLIETQMERFKIVERETKTKAYSKEGLGLAQKVDPAQREKEEVGTWLTNTIDTLNMQVDQFESEVESLSVQMRKKKGDKEKQDRIEELKKFIEKHRHHIRMLETILRMLDNDSVQVDAIRKIKDDVEYYLDSSQDPDFEENEFLYDDLDLEDILGGPTSSTGGLLGAAPGVSSGILGLGSGQSGVQGSSLMSPSPIGSLAPGSGVGVIGSNGGSLGSAGSGVVGGNSSLSIQPPSHQKQNGSTSEYQRTRRSCGINEIISMTTLSLVREVELLRRGRYDNRSHTSGRISSPMSLLVCAHQPQEPLSSLKSMAERAALSSGMEGDVPSLHLPSEIFPSSTTAPSGPPSAPQPSLSEVNIPPSLGVCPLGPVPLSKDQVYQQAMEEAAWTHMPHPSDSERIRQYLMRNPCPTLPFHHQMPPPHSDTVEFYQRLSTETLFFIFYYLEGTKAQYLAAKALKKQSWRFHTKYMMWFQRHEEPKTITDEYEQGTYIYFDYEKWGQRKKEGFTFEYRYLEDRDLQ</sequence>
<dbReference type="Pfam" id="PF04153">
    <property type="entry name" value="NOT2_3_5_C"/>
    <property type="match status" value="1"/>
</dbReference>
<dbReference type="GO" id="GO:2000036">
    <property type="term" value="P:regulation of stem cell population maintenance"/>
    <property type="evidence" value="ECO:0007669"/>
    <property type="project" value="UniProtKB-ARBA"/>
</dbReference>
<feature type="domain" description="NOT2/NOT3/NOT5 C-terminal" evidence="20">
    <location>
        <begin position="464"/>
        <end position="589"/>
    </location>
</feature>
<comment type="similarity">
    <text evidence="3 16">Belongs to the CNOT2/3/5 family.</text>
</comment>
<evidence type="ECO:0000259" key="19">
    <source>
        <dbReference type="Pfam" id="PF04065"/>
    </source>
</evidence>
<evidence type="ECO:0000256" key="4">
    <source>
        <dbReference type="ARBA" id="ARBA00022473"/>
    </source>
</evidence>
<dbReference type="Gene3D" id="2.30.30.1020">
    <property type="entry name" value="CCR4-NOT complex subunit 2/3/5, C-terminal domain"/>
    <property type="match status" value="1"/>
</dbReference>
<feature type="compositionally biased region" description="Polar residues" evidence="18">
    <location>
        <begin position="308"/>
        <end position="323"/>
    </location>
</feature>
<evidence type="ECO:0000256" key="8">
    <source>
        <dbReference type="ARBA" id="ARBA00022845"/>
    </source>
</evidence>
<keyword evidence="6 16" id="KW-0678">Repressor</keyword>
<dbReference type="GO" id="GO:0006417">
    <property type="term" value="P:regulation of translation"/>
    <property type="evidence" value="ECO:0007669"/>
    <property type="project" value="UniProtKB-KW"/>
</dbReference>
<dbReference type="GeneTree" id="ENSGT00390000014743"/>
<dbReference type="GO" id="GO:0031047">
    <property type="term" value="P:regulatory ncRNA-mediated gene silencing"/>
    <property type="evidence" value="ECO:0007669"/>
    <property type="project" value="UniProtKB-KW"/>
</dbReference>
<evidence type="ECO:0000313" key="22">
    <source>
        <dbReference type="Proteomes" id="UP000265040"/>
    </source>
</evidence>
<dbReference type="InterPro" id="IPR038635">
    <property type="entry name" value="CCR4-NOT_su2/3/5_C_sf"/>
</dbReference>
<evidence type="ECO:0000256" key="15">
    <source>
        <dbReference type="ARBA" id="ARBA00093549"/>
    </source>
</evidence>
<keyword evidence="9 16" id="KW-0805">Transcription regulation</keyword>
<evidence type="ECO:0000313" key="21">
    <source>
        <dbReference type="Ensembl" id="ENSATEP00000054082.1"/>
    </source>
</evidence>
<keyword evidence="5 16" id="KW-0963">Cytoplasm</keyword>
<evidence type="ECO:0000256" key="1">
    <source>
        <dbReference type="ARBA" id="ARBA00004123"/>
    </source>
</evidence>
<feature type="coiled-coil region" evidence="17">
    <location>
        <begin position="128"/>
        <end position="155"/>
    </location>
</feature>
<dbReference type="Proteomes" id="UP000265040">
    <property type="component" value="Chromosome 11"/>
</dbReference>
<evidence type="ECO:0000256" key="14">
    <source>
        <dbReference type="ARBA" id="ARBA00083548"/>
    </source>
</evidence>
<keyword evidence="11 16" id="KW-0804">Transcription</keyword>
<dbReference type="Ensembl" id="ENSATET00000069822.2">
    <property type="protein sequence ID" value="ENSATEP00000054082.1"/>
    <property type="gene ID" value="ENSATEG00000015777.3"/>
</dbReference>
<dbReference type="InterPro" id="IPR007207">
    <property type="entry name" value="Not_N"/>
</dbReference>
<keyword evidence="8" id="KW-0810">Translation regulation</keyword>
<keyword evidence="4" id="KW-0217">Developmental protein</keyword>
<feature type="region of interest" description="Disordered" evidence="18">
    <location>
        <begin position="406"/>
        <end position="432"/>
    </location>
</feature>
<dbReference type="GO" id="GO:0000932">
    <property type="term" value="C:P-body"/>
    <property type="evidence" value="ECO:0007669"/>
    <property type="project" value="UniProtKB-SubCell"/>
</dbReference>
<accession>A0A7N6B0R7</accession>
<evidence type="ECO:0000256" key="6">
    <source>
        <dbReference type="ARBA" id="ARBA00022491"/>
    </source>
</evidence>
<dbReference type="InterPro" id="IPR007282">
    <property type="entry name" value="NOT2/3/5_C"/>
</dbReference>
<evidence type="ECO:0000256" key="7">
    <source>
        <dbReference type="ARBA" id="ARBA00022553"/>
    </source>
</evidence>
<dbReference type="GO" id="GO:0006355">
    <property type="term" value="P:regulation of DNA-templated transcription"/>
    <property type="evidence" value="ECO:0007669"/>
    <property type="project" value="InterPro"/>
</dbReference>
<comment type="subcellular location">
    <subcellularLocation>
        <location evidence="2">Cytoplasm</location>
        <location evidence="2">P-body</location>
    </subcellularLocation>
    <subcellularLocation>
        <location evidence="1 16">Nucleus</location>
    </subcellularLocation>
</comment>